<dbReference type="GO" id="GO:0005506">
    <property type="term" value="F:iron ion binding"/>
    <property type="evidence" value="ECO:0007669"/>
    <property type="project" value="InterPro"/>
</dbReference>
<protein>
    <submittedName>
        <fullName evidence="4">Cytochrome P450</fullName>
    </submittedName>
</protein>
<dbReference type="OrthoDB" id="4258484at2"/>
<dbReference type="GO" id="GO:0016705">
    <property type="term" value="F:oxidoreductase activity, acting on paired donors, with incorporation or reduction of molecular oxygen"/>
    <property type="evidence" value="ECO:0007669"/>
    <property type="project" value="InterPro"/>
</dbReference>
<sequence>MLSCPQSTLENIPYLDVADPAFSMRSPEVIAAREKSWCARTPYGIAVLRYDEVNHLLRDQRLRQGSYAWPAHNKATGSFSDWWMRMLLSREGADHSRLRRLANPAFAPKLVKKLTPVFQEIASELIDEFIENEQCDFVSQFAEPYATQVICTLLGLPRSEWKALATLASDMGLALGVTFKQDEAVINAATDKLFQYAEQAVANLKQQGLGDDFLSNLIRANQENEEALSNTELYDMIVLAIFGGIDTTRNQLSLAMDLFIQHPEQWKLLGKQPELARAAVEEVMRVRPTVTWVTREALEDFTFQGLDIKKGTTVHLFSQSAGTDPRAMSNPEFDITAKRCPHFGFGAGAHHCIGHFIARGDMTEALALLAQRLHQPHYNGEAAWLPDSGNTGAISMPIAFAPMELP</sequence>
<dbReference type="EMBL" id="NBIM01000003">
    <property type="protein sequence ID" value="OXY81593.1"/>
    <property type="molecule type" value="Genomic_DNA"/>
</dbReference>
<dbReference type="CDD" id="cd11038">
    <property type="entry name" value="CYP_AurH-like"/>
    <property type="match status" value="1"/>
</dbReference>
<dbReference type="InterPro" id="IPR036396">
    <property type="entry name" value="Cyt_P450_sf"/>
</dbReference>
<keyword evidence="3" id="KW-0479">Metal-binding</keyword>
<proteinExistence type="inferred from homology"/>
<accession>A0A233RDY6</accession>
<name>A0A233RDY6_9GAMM</name>
<dbReference type="AlphaFoldDB" id="A0A233RDY6"/>
<comment type="similarity">
    <text evidence="2 3">Belongs to the cytochrome P450 family.</text>
</comment>
<keyword evidence="3" id="KW-0560">Oxidoreductase</keyword>
<dbReference type="RefSeq" id="WP_094200961.1">
    <property type="nucleotide sequence ID" value="NZ_NBIM01000003.1"/>
</dbReference>
<evidence type="ECO:0000313" key="4">
    <source>
        <dbReference type="EMBL" id="OXY81593.1"/>
    </source>
</evidence>
<keyword evidence="3" id="KW-0503">Monooxygenase</keyword>
<dbReference type="GO" id="GO:0004497">
    <property type="term" value="F:monooxygenase activity"/>
    <property type="evidence" value="ECO:0007669"/>
    <property type="project" value="UniProtKB-KW"/>
</dbReference>
<dbReference type="Proteomes" id="UP000242757">
    <property type="component" value="Unassembled WGS sequence"/>
</dbReference>
<evidence type="ECO:0000256" key="1">
    <source>
        <dbReference type="ARBA" id="ARBA00001971"/>
    </source>
</evidence>
<dbReference type="InterPro" id="IPR001128">
    <property type="entry name" value="Cyt_P450"/>
</dbReference>
<evidence type="ECO:0000256" key="2">
    <source>
        <dbReference type="ARBA" id="ARBA00010617"/>
    </source>
</evidence>
<evidence type="ECO:0000313" key="5">
    <source>
        <dbReference type="Proteomes" id="UP000242757"/>
    </source>
</evidence>
<keyword evidence="3" id="KW-0408">Iron</keyword>
<dbReference type="InterPro" id="IPR002397">
    <property type="entry name" value="Cyt_P450_B"/>
</dbReference>
<dbReference type="PROSITE" id="PS00086">
    <property type="entry name" value="CYTOCHROME_P450"/>
    <property type="match status" value="1"/>
</dbReference>
<reference evidence="4 5" key="1">
    <citation type="submission" date="2017-08" db="EMBL/GenBank/DDBJ databases">
        <title>A Genome Sequence of Oceanimonas doudoroffii ATCC 27123T.</title>
        <authorList>
            <person name="Brennan M.A."/>
            <person name="Maclea K.S."/>
            <person name="Mcclelland W.D."/>
            <person name="Trachtenberg A.M."/>
        </authorList>
    </citation>
    <scope>NUCLEOTIDE SEQUENCE [LARGE SCALE GENOMIC DNA]</scope>
    <source>
        <strain evidence="4 5">ATCC 27123</strain>
    </source>
</reference>
<dbReference type="SUPFAM" id="SSF48264">
    <property type="entry name" value="Cytochrome P450"/>
    <property type="match status" value="1"/>
</dbReference>
<keyword evidence="5" id="KW-1185">Reference proteome</keyword>
<dbReference type="Pfam" id="PF00067">
    <property type="entry name" value="p450"/>
    <property type="match status" value="1"/>
</dbReference>
<comment type="cofactor">
    <cofactor evidence="1">
        <name>heme</name>
        <dbReference type="ChEBI" id="CHEBI:30413"/>
    </cofactor>
</comment>
<dbReference type="InterPro" id="IPR017972">
    <property type="entry name" value="Cyt_P450_CS"/>
</dbReference>
<evidence type="ECO:0000256" key="3">
    <source>
        <dbReference type="RuleBase" id="RU000461"/>
    </source>
</evidence>
<keyword evidence="3" id="KW-0349">Heme</keyword>
<dbReference type="PANTHER" id="PTHR46696">
    <property type="entry name" value="P450, PUTATIVE (EUROFUNG)-RELATED"/>
    <property type="match status" value="1"/>
</dbReference>
<organism evidence="4 5">
    <name type="scientific">Oceanimonas doudoroffii</name>
    <dbReference type="NCBI Taxonomy" id="84158"/>
    <lineage>
        <taxon>Bacteria</taxon>
        <taxon>Pseudomonadati</taxon>
        <taxon>Pseudomonadota</taxon>
        <taxon>Gammaproteobacteria</taxon>
        <taxon>Aeromonadales</taxon>
        <taxon>Aeromonadaceae</taxon>
        <taxon>Oceanimonas</taxon>
    </lineage>
</organism>
<dbReference type="PRINTS" id="PR00385">
    <property type="entry name" value="P450"/>
</dbReference>
<dbReference type="PRINTS" id="PR00359">
    <property type="entry name" value="BP450"/>
</dbReference>
<gene>
    <name evidence="4" type="ORF">B6S08_11515</name>
</gene>
<comment type="caution">
    <text evidence="4">The sequence shown here is derived from an EMBL/GenBank/DDBJ whole genome shotgun (WGS) entry which is preliminary data.</text>
</comment>
<dbReference type="PANTHER" id="PTHR46696:SF1">
    <property type="entry name" value="CYTOCHROME P450 YJIB-RELATED"/>
    <property type="match status" value="1"/>
</dbReference>
<dbReference type="GO" id="GO:0020037">
    <property type="term" value="F:heme binding"/>
    <property type="evidence" value="ECO:0007669"/>
    <property type="project" value="InterPro"/>
</dbReference>
<dbReference type="Gene3D" id="1.10.630.10">
    <property type="entry name" value="Cytochrome P450"/>
    <property type="match status" value="1"/>
</dbReference>